<dbReference type="SUPFAM" id="SSF56219">
    <property type="entry name" value="DNase I-like"/>
    <property type="match status" value="1"/>
</dbReference>
<dbReference type="OMA" id="CVENASM"/>
<dbReference type="InterPro" id="IPR026960">
    <property type="entry name" value="RVT-Znf"/>
</dbReference>
<dbReference type="Pfam" id="PF03372">
    <property type="entry name" value="Exo_endo_phos"/>
    <property type="match status" value="1"/>
</dbReference>
<dbReference type="SUPFAM" id="SSF56672">
    <property type="entry name" value="DNA/RNA polymerases"/>
    <property type="match status" value="1"/>
</dbReference>
<evidence type="ECO:0000313" key="2">
    <source>
        <dbReference type="EMBL" id="KYP33748.1"/>
    </source>
</evidence>
<name>A0A151QTU1_CAJCA</name>
<gene>
    <name evidence="2" type="ORF">KK1_045376</name>
</gene>
<dbReference type="PANTHER" id="PTHR33116">
    <property type="entry name" value="REVERSE TRANSCRIPTASE ZINC-BINDING DOMAIN-CONTAINING PROTEIN-RELATED-RELATED"/>
    <property type="match status" value="1"/>
</dbReference>
<evidence type="ECO:0000313" key="3">
    <source>
        <dbReference type="Proteomes" id="UP000075243"/>
    </source>
</evidence>
<dbReference type="Gramene" id="C.cajan_42479.t">
    <property type="protein sequence ID" value="C.cajan_42479.t"/>
    <property type="gene ID" value="C.cajan_42479"/>
</dbReference>
<dbReference type="Pfam" id="PF13966">
    <property type="entry name" value="zf-RVT"/>
    <property type="match status" value="1"/>
</dbReference>
<dbReference type="InterPro" id="IPR036691">
    <property type="entry name" value="Endo/exonu/phosph_ase_sf"/>
</dbReference>
<dbReference type="Pfam" id="PF00078">
    <property type="entry name" value="RVT_1"/>
    <property type="match status" value="1"/>
</dbReference>
<dbReference type="InterPro" id="IPR000477">
    <property type="entry name" value="RT_dom"/>
</dbReference>
<keyword evidence="3" id="KW-1185">Reference proteome</keyword>
<proteinExistence type="predicted"/>
<dbReference type="CDD" id="cd01650">
    <property type="entry name" value="RT_nLTR_like"/>
    <property type="match status" value="1"/>
</dbReference>
<dbReference type="PROSITE" id="PS50878">
    <property type="entry name" value="RT_POL"/>
    <property type="match status" value="1"/>
</dbReference>
<feature type="domain" description="Reverse transcriptase" evidence="1">
    <location>
        <begin position="437"/>
        <end position="718"/>
    </location>
</feature>
<evidence type="ECO:0000259" key="1">
    <source>
        <dbReference type="PROSITE" id="PS50878"/>
    </source>
</evidence>
<sequence length="1133" mass="130600">MIADHYILVQRWRPFFTVTSTQIRKVAAWVRIPGLPIELYNDRFLWRVGNKLGTMLKIDKLTSIHSRGKFARICVEINLNRKLVSMINVLGHVIKLEYEGLHAICFKCEKYSHRQDLCGEPVTQTPGVADNSNLQNIGGRGFSSLMNDVIHEYNVGLLCLMETHISGDNATRVTRRINLDESFLVQAQGHAGGLWCMWDSRTWKVEVREHSNQFIHLKILNGSDPWFCTFTYASPHPQGRIPLWRDLCRIAKQVDGPWMVMGDFNAVLYSSERKGGVDNSCTRGDIAFQLDLILKREEILWYQKSRCKWLHLGDRNTRYFHGSTIVRRRKSRIEKLMNDNEEWVSRKEDLEGMVTNFYKSLFSDTNEAEEFPVSNAFHQLEDNELAAIGAPINNHEILSVAKSMGGFKAPGPDGLQAIFYQSQWDVVGNSLCQLIHEIEENPQKIAEINETLIVLIPKVDTVTHLRQMRPIGLCNVSYKILSKVLARRLRQIMDKLVLPNQCSFIPQRHSKDNIIIFQEVIHTMRYKSGSKGWMAIKIDLEKAYDRLKWSFVKDTLLDIGLPSQFVNLVWASITSPKFRMLWNGEALEEFSPSHGIRQGDPISPYLFVLCMERLFQLITSTVESQQWRPIKLSRDGPLLSHLAFADDLILFAEATSDQVEVIQSCLDQLCGSSGQKVSIEKTRIFFSKNVSHVIRNEISTTFGFQCTSNLGKYLGIPAHHSRVCQRDYQEIIERVNKRLSGWKTSTLSFAGRLTLCKSVLSAIPSYTMQSVDRLCRSFLSGESNNQRRYHAIGWSTVCQPKEHGGLGLRSMRNVNTTYMMKNCWSLITEPHKLWVHVVRSKYNYLDKIIPRVTKRSKMSNLWQGICATWSLVTPHIHWRVKNGQTIRFWYDVWLPTQKAIIQKAITFVPPVELFKSVGDYVTDTREWNIERLQTWLPSEILELIQSLRPPHVDNDYDEIIWGPTPDGIFTTKSAYFVASPTQNDSHSAPFKAVWKWKGPERIRLFLWRVLHDSLLTNLTRFERGLGPDPTCSICMQEEEDTIHVLRDCEFAGEVWNKITGGAITRRSRNRDIQCWITSNLVRNRQLVSNWPLTFAFTLASIWHHRNRKIFQNVTLSVTVSLQGKSGIKLQVEQ</sequence>
<dbReference type="InterPro" id="IPR043502">
    <property type="entry name" value="DNA/RNA_pol_sf"/>
</dbReference>
<dbReference type="EMBL" id="KQ484788">
    <property type="protein sequence ID" value="KYP33748.1"/>
    <property type="molecule type" value="Genomic_DNA"/>
</dbReference>
<accession>A0A151QTU1</accession>
<dbReference type="AlphaFoldDB" id="A0A151QTU1"/>
<reference evidence="2" key="1">
    <citation type="journal article" date="2012" name="Nat. Biotechnol.">
        <title>Draft genome sequence of pigeonpea (Cajanus cajan), an orphan legume crop of resource-poor farmers.</title>
        <authorList>
            <person name="Varshney R.K."/>
            <person name="Chen W."/>
            <person name="Li Y."/>
            <person name="Bharti A.K."/>
            <person name="Saxena R.K."/>
            <person name="Schlueter J.A."/>
            <person name="Donoghue M.T."/>
            <person name="Azam S."/>
            <person name="Fan G."/>
            <person name="Whaley A.M."/>
            <person name="Farmer A.D."/>
            <person name="Sheridan J."/>
            <person name="Iwata A."/>
            <person name="Tuteja R."/>
            <person name="Penmetsa R.V."/>
            <person name="Wu W."/>
            <person name="Upadhyaya H.D."/>
            <person name="Yang S.P."/>
            <person name="Shah T."/>
            <person name="Saxena K.B."/>
            <person name="Michael T."/>
            <person name="McCombie W.R."/>
            <person name="Yang B."/>
            <person name="Zhang G."/>
            <person name="Yang H."/>
            <person name="Wang J."/>
            <person name="Spillane C."/>
            <person name="Cook D.R."/>
            <person name="May G.D."/>
            <person name="Xu X."/>
            <person name="Jackson S.A."/>
        </authorList>
    </citation>
    <scope>NUCLEOTIDE SEQUENCE [LARGE SCALE GENOMIC DNA]</scope>
</reference>
<dbReference type="InterPro" id="IPR005135">
    <property type="entry name" value="Endo/exonuclease/phosphatase"/>
</dbReference>
<dbReference type="GO" id="GO:0003824">
    <property type="term" value="F:catalytic activity"/>
    <property type="evidence" value="ECO:0007669"/>
    <property type="project" value="InterPro"/>
</dbReference>
<protein>
    <submittedName>
        <fullName evidence="2">Ribonuclease H protein At1g65750 family</fullName>
    </submittedName>
</protein>
<organism evidence="2 3">
    <name type="scientific">Cajanus cajan</name>
    <name type="common">Pigeon pea</name>
    <name type="synonym">Cajanus indicus</name>
    <dbReference type="NCBI Taxonomy" id="3821"/>
    <lineage>
        <taxon>Eukaryota</taxon>
        <taxon>Viridiplantae</taxon>
        <taxon>Streptophyta</taxon>
        <taxon>Embryophyta</taxon>
        <taxon>Tracheophyta</taxon>
        <taxon>Spermatophyta</taxon>
        <taxon>Magnoliopsida</taxon>
        <taxon>eudicotyledons</taxon>
        <taxon>Gunneridae</taxon>
        <taxon>Pentapetalae</taxon>
        <taxon>rosids</taxon>
        <taxon>fabids</taxon>
        <taxon>Fabales</taxon>
        <taxon>Fabaceae</taxon>
        <taxon>Papilionoideae</taxon>
        <taxon>50 kb inversion clade</taxon>
        <taxon>NPAAA clade</taxon>
        <taxon>indigoferoid/millettioid clade</taxon>
        <taxon>Phaseoleae</taxon>
        <taxon>Cajanus</taxon>
    </lineage>
</organism>
<dbReference type="PANTHER" id="PTHR33116:SF70">
    <property type="entry name" value="NON-LTR RETROELEMENT REVERSE TRANSCRIPTASE-LIKE PROTEIN"/>
    <property type="match status" value="1"/>
</dbReference>
<dbReference type="Proteomes" id="UP000075243">
    <property type="component" value="Unassembled WGS sequence"/>
</dbReference>
<dbReference type="Gene3D" id="3.60.10.10">
    <property type="entry name" value="Endonuclease/exonuclease/phosphatase"/>
    <property type="match status" value="1"/>
</dbReference>